<evidence type="ECO:0008006" key="4">
    <source>
        <dbReference type="Google" id="ProtNLM"/>
    </source>
</evidence>
<dbReference type="SUPFAM" id="SSF54506">
    <property type="entry name" value="Diaminopimelate epimerase-like"/>
    <property type="match status" value="1"/>
</dbReference>
<dbReference type="GO" id="GO:0005737">
    <property type="term" value="C:cytoplasm"/>
    <property type="evidence" value="ECO:0007669"/>
    <property type="project" value="TreeGrafter"/>
</dbReference>
<dbReference type="EMBL" id="UINC01001758">
    <property type="protein sequence ID" value="SUZ88175.1"/>
    <property type="molecule type" value="Genomic_DNA"/>
</dbReference>
<evidence type="ECO:0000256" key="2">
    <source>
        <dbReference type="ARBA" id="ARBA00023235"/>
    </source>
</evidence>
<evidence type="ECO:0000313" key="3">
    <source>
        <dbReference type="EMBL" id="SUZ88175.1"/>
    </source>
</evidence>
<dbReference type="NCBIfam" id="TIGR00654">
    <property type="entry name" value="PhzF_family"/>
    <property type="match status" value="1"/>
</dbReference>
<dbReference type="InterPro" id="IPR003719">
    <property type="entry name" value="Phenazine_PhzF-like"/>
</dbReference>
<dbReference type="Pfam" id="PF02567">
    <property type="entry name" value="PhzC-PhzF"/>
    <property type="match status" value="1"/>
</dbReference>
<protein>
    <recommendedName>
        <fullName evidence="4">Oxidoreductase</fullName>
    </recommendedName>
</protein>
<sequence length="265" mass="28206">MPNEFVQVDAFTDRPFRGNPAAVCILDVPAEEEWMQDVAREMNLSETAFCHPSTVVAGEWELRWFTPGSEVDLCGHATLATAHVLATEHGSTDTMGFHTRSGRLSATVGETGDITLDFPVDELVPVDVTAEMGAALGVEVLAAAYGRTDLLLAAGADADVRSCIPDLGAVSALAERGVILTARNEREGFDVVSRVFAPNVAIPEDPVTGSAHTTLAVWWVPRLGSAAFRAEQASQRGGELEVELVGDRVRITGRAVTVVRGTLLP</sequence>
<dbReference type="PIRSF" id="PIRSF016184">
    <property type="entry name" value="PhzC_PhzF"/>
    <property type="match status" value="1"/>
</dbReference>
<dbReference type="PANTHER" id="PTHR13774">
    <property type="entry name" value="PHENAZINE BIOSYNTHESIS PROTEIN"/>
    <property type="match status" value="1"/>
</dbReference>
<dbReference type="GO" id="GO:0016853">
    <property type="term" value="F:isomerase activity"/>
    <property type="evidence" value="ECO:0007669"/>
    <property type="project" value="UniProtKB-KW"/>
</dbReference>
<dbReference type="PANTHER" id="PTHR13774:SF17">
    <property type="entry name" value="PHENAZINE BIOSYNTHESIS-LIKE DOMAIN-CONTAINING PROTEIN"/>
    <property type="match status" value="1"/>
</dbReference>
<keyword evidence="2" id="KW-0413">Isomerase</keyword>
<reference evidence="3" key="1">
    <citation type="submission" date="2018-05" db="EMBL/GenBank/DDBJ databases">
        <authorList>
            <person name="Lanie J.A."/>
            <person name="Ng W.-L."/>
            <person name="Kazmierczak K.M."/>
            <person name="Andrzejewski T.M."/>
            <person name="Davidsen T.M."/>
            <person name="Wayne K.J."/>
            <person name="Tettelin H."/>
            <person name="Glass J.I."/>
            <person name="Rusch D."/>
            <person name="Podicherti R."/>
            <person name="Tsui H.-C.T."/>
            <person name="Winkler M.E."/>
        </authorList>
    </citation>
    <scope>NUCLEOTIDE SEQUENCE</scope>
</reference>
<gene>
    <name evidence="3" type="ORF">METZ01_LOCUS41029</name>
</gene>
<accession>A0A381R8W9</accession>
<dbReference type="AlphaFoldDB" id="A0A381R8W9"/>
<comment type="similarity">
    <text evidence="1">Belongs to the PhzF family.</text>
</comment>
<proteinExistence type="inferred from homology"/>
<organism evidence="3">
    <name type="scientific">marine metagenome</name>
    <dbReference type="NCBI Taxonomy" id="408172"/>
    <lineage>
        <taxon>unclassified sequences</taxon>
        <taxon>metagenomes</taxon>
        <taxon>ecological metagenomes</taxon>
    </lineage>
</organism>
<dbReference type="Gene3D" id="3.10.310.10">
    <property type="entry name" value="Diaminopimelate Epimerase, Chain A, domain 1"/>
    <property type="match status" value="2"/>
</dbReference>
<evidence type="ECO:0000256" key="1">
    <source>
        <dbReference type="ARBA" id="ARBA00008270"/>
    </source>
</evidence>
<name>A0A381R8W9_9ZZZZ</name>